<name>A0A0Q3QS45_9BACI</name>
<proteinExistence type="predicted"/>
<dbReference type="STRING" id="1637975.AN957_19210"/>
<dbReference type="Proteomes" id="UP000050996">
    <property type="component" value="Unassembled WGS sequence"/>
</dbReference>
<comment type="caution">
    <text evidence="2">The sequence shown here is derived from an EMBL/GenBank/DDBJ whole genome shotgun (WGS) entry which is preliminary data.</text>
</comment>
<sequence length="97" mass="10905">MQKEKLMQFLSDCIDKNMGISIVRTSTNTTEEEAKEFAMRLSEIVEAPLKITQGDKHEWFSVDGKKISGSFFHENSDKGSSHFMEEDVDLSGSAEIA</sequence>
<accession>A0A0Q3QS45</accession>
<feature type="region of interest" description="Disordered" evidence="1">
    <location>
        <begin position="75"/>
        <end position="97"/>
    </location>
</feature>
<dbReference type="EMBL" id="LJIX01000006">
    <property type="protein sequence ID" value="KQL20502.1"/>
    <property type="molecule type" value="Genomic_DNA"/>
</dbReference>
<evidence type="ECO:0000313" key="3">
    <source>
        <dbReference type="Proteomes" id="UP000050996"/>
    </source>
</evidence>
<gene>
    <name evidence="2" type="ORF">AN957_19210</name>
</gene>
<evidence type="ECO:0000256" key="1">
    <source>
        <dbReference type="SAM" id="MobiDB-lite"/>
    </source>
</evidence>
<keyword evidence="3" id="KW-1185">Reference proteome</keyword>
<protein>
    <submittedName>
        <fullName evidence="2">Uncharacterized protein</fullName>
    </submittedName>
</protein>
<dbReference type="RefSeq" id="WP_056685691.1">
    <property type="nucleotide sequence ID" value="NZ_LJIX01000006.1"/>
</dbReference>
<evidence type="ECO:0000313" key="2">
    <source>
        <dbReference type="EMBL" id="KQL20502.1"/>
    </source>
</evidence>
<organism evidence="2 3">
    <name type="scientific">Cytobacillus solani</name>
    <dbReference type="NCBI Taxonomy" id="1637975"/>
    <lineage>
        <taxon>Bacteria</taxon>
        <taxon>Bacillati</taxon>
        <taxon>Bacillota</taxon>
        <taxon>Bacilli</taxon>
        <taxon>Bacillales</taxon>
        <taxon>Bacillaceae</taxon>
        <taxon>Cytobacillus</taxon>
    </lineage>
</organism>
<dbReference type="PATRIC" id="fig|1637975.4.peg.3804"/>
<dbReference type="AlphaFoldDB" id="A0A0Q3QS45"/>
<feature type="compositionally biased region" description="Basic and acidic residues" evidence="1">
    <location>
        <begin position="75"/>
        <end position="85"/>
    </location>
</feature>
<reference evidence="2 3" key="1">
    <citation type="submission" date="2015-09" db="EMBL/GenBank/DDBJ databases">
        <title>Genome sequencing project for genomic taxonomy and phylogenomics of Bacillus-like bacteria.</title>
        <authorList>
            <person name="Liu B."/>
            <person name="Wang J."/>
            <person name="Zhu Y."/>
            <person name="Liu G."/>
            <person name="Chen Q."/>
            <person name="Chen Z."/>
            <person name="Lan J."/>
            <person name="Che J."/>
            <person name="Ge C."/>
            <person name="Shi H."/>
            <person name="Pan Z."/>
            <person name="Liu X."/>
        </authorList>
    </citation>
    <scope>NUCLEOTIDE SEQUENCE [LARGE SCALE GENOMIC DNA]</scope>
    <source>
        <strain evidence="2 3">FJAT-18043</strain>
    </source>
</reference>